<evidence type="ECO:0000256" key="3">
    <source>
        <dbReference type="ARBA" id="ARBA00022650"/>
    </source>
</evidence>
<dbReference type="PROSITE" id="PS01223">
    <property type="entry name" value="PROA"/>
    <property type="match status" value="1"/>
</dbReference>
<reference evidence="10" key="1">
    <citation type="submission" date="2016-11" db="EMBL/GenBank/DDBJ databases">
        <authorList>
            <person name="Varghese N."/>
            <person name="Submissions S."/>
        </authorList>
    </citation>
    <scope>NUCLEOTIDE SEQUENCE [LARGE SCALE GENOMIC DNA]</scope>
    <source>
        <strain evidence="10">CGMCC 1.10835</strain>
    </source>
</reference>
<dbReference type="NCBIfam" id="TIGR00407">
    <property type="entry name" value="proA"/>
    <property type="match status" value="1"/>
</dbReference>
<dbReference type="InterPro" id="IPR020593">
    <property type="entry name" value="G-glutamylP_reductase_CS"/>
</dbReference>
<dbReference type="GO" id="GO:0004350">
    <property type="term" value="F:glutamate-5-semialdehyde dehydrogenase activity"/>
    <property type="evidence" value="ECO:0007669"/>
    <property type="project" value="UniProtKB-UniRule"/>
</dbReference>
<sequence>MDIAAYMTDVGQQARAAATLIARSTTEVRNRALLATAEALDAARSDLAEANALDLAGGRESGLDAAMLDRLELTPARVDAMIEGLRQVASLPDPIGVITDMTYRPSGIQVGKMRVPLGVIGIIYESRPNVTVEAASLCLKSGNAAILRGGSESIHSNQAIALCLARGLAEAGLPETAVQVVKTTERAAVGELITMPDYVDVIVPRGGKGLIERISRDARVPVIKHLDGVCHVYIDSHADPEKALSVAVNAKTHRYGTCNTMETLLVDKEIAADMLPLLGSAFIEKGVELRGCEQTREVLTDIKAATEADWEEEYLAPVLAIRVVDGLDGAIEHINRYSSQHTDSIITENYTRARRFITEVDSSSVMVNASTRLADGFEYGLGAEIGISTDKIHARGPVGLEGLTSQKYVVFGDGHIRA</sequence>
<feature type="domain" description="Aldehyde dehydrogenase" evidence="8">
    <location>
        <begin position="310"/>
        <end position="373"/>
    </location>
</feature>
<comment type="function">
    <text evidence="7">Catalyzes the NADPH-dependent reduction of L-glutamate 5-phosphate into L-glutamate 5-semialdehyde and phosphate. The product spontaneously undergoes cyclization to form 1-pyrroline-5-carboxylate.</text>
</comment>
<feature type="domain" description="Aldehyde dehydrogenase" evidence="8">
    <location>
        <begin position="12"/>
        <end position="278"/>
    </location>
</feature>
<evidence type="ECO:0000259" key="8">
    <source>
        <dbReference type="Pfam" id="PF00171"/>
    </source>
</evidence>
<evidence type="ECO:0000256" key="7">
    <source>
        <dbReference type="HAMAP-Rule" id="MF_00412"/>
    </source>
</evidence>
<keyword evidence="2 7" id="KW-0028">Amino-acid biosynthesis</keyword>
<dbReference type="InterPro" id="IPR000965">
    <property type="entry name" value="GPR_dom"/>
</dbReference>
<dbReference type="PANTHER" id="PTHR11063:SF8">
    <property type="entry name" value="DELTA-1-PYRROLINE-5-CARBOXYLATE SYNTHASE"/>
    <property type="match status" value="1"/>
</dbReference>
<dbReference type="InterPro" id="IPR015590">
    <property type="entry name" value="Aldehyde_DH_dom"/>
</dbReference>
<evidence type="ECO:0000256" key="4">
    <source>
        <dbReference type="ARBA" id="ARBA00022857"/>
    </source>
</evidence>
<evidence type="ECO:0000313" key="9">
    <source>
        <dbReference type="EMBL" id="SHK72569.1"/>
    </source>
</evidence>
<dbReference type="PIRSF" id="PIRSF000151">
    <property type="entry name" value="GPR"/>
    <property type="match status" value="1"/>
</dbReference>
<dbReference type="EC" id="1.2.1.41" evidence="7"/>
<dbReference type="HAMAP" id="MF_00412">
    <property type="entry name" value="ProA"/>
    <property type="match status" value="1"/>
</dbReference>
<dbReference type="AlphaFoldDB" id="A0A1M6UTN2"/>
<dbReference type="Pfam" id="PF00171">
    <property type="entry name" value="Aldedh"/>
    <property type="match status" value="2"/>
</dbReference>
<dbReference type="InterPro" id="IPR016161">
    <property type="entry name" value="Ald_DH/histidinol_DH"/>
</dbReference>
<dbReference type="NCBIfam" id="NF001221">
    <property type="entry name" value="PRK00197.1"/>
    <property type="match status" value="1"/>
</dbReference>
<dbReference type="Gene3D" id="3.40.309.10">
    <property type="entry name" value="Aldehyde Dehydrogenase, Chain A, domain 2"/>
    <property type="match status" value="1"/>
</dbReference>
<keyword evidence="3 7" id="KW-0641">Proline biosynthesis</keyword>
<dbReference type="GO" id="GO:0005737">
    <property type="term" value="C:cytoplasm"/>
    <property type="evidence" value="ECO:0007669"/>
    <property type="project" value="UniProtKB-SubCell"/>
</dbReference>
<dbReference type="STRING" id="564117.SAMN05216369_2899"/>
<dbReference type="InterPro" id="IPR016162">
    <property type="entry name" value="Ald_DH_N"/>
</dbReference>
<name>A0A1M6UTN2_9GAMM</name>
<dbReference type="PANTHER" id="PTHR11063">
    <property type="entry name" value="GLUTAMATE SEMIALDEHYDE DEHYDROGENASE"/>
    <property type="match status" value="1"/>
</dbReference>
<dbReference type="CDD" id="cd07079">
    <property type="entry name" value="ALDH_F18-19_ProA-GPR"/>
    <property type="match status" value="1"/>
</dbReference>
<dbReference type="GO" id="GO:0050661">
    <property type="term" value="F:NADP binding"/>
    <property type="evidence" value="ECO:0007669"/>
    <property type="project" value="InterPro"/>
</dbReference>
<dbReference type="InterPro" id="IPR016163">
    <property type="entry name" value="Ald_DH_C"/>
</dbReference>
<evidence type="ECO:0000313" key="10">
    <source>
        <dbReference type="Proteomes" id="UP000184497"/>
    </source>
</evidence>
<keyword evidence="5 7" id="KW-0560">Oxidoreductase</keyword>
<gene>
    <name evidence="7" type="primary">proA</name>
    <name evidence="9" type="ORF">SAMN05216369_2899</name>
</gene>
<comment type="pathway">
    <text evidence="1 7">Amino-acid biosynthesis; L-proline biosynthesis; L-glutamate 5-semialdehyde from L-glutamate: step 2/2.</text>
</comment>
<accession>A0A1M6UTN2</accession>
<comment type="similarity">
    <text evidence="7">Belongs to the gamma-glutamyl phosphate reductase family.</text>
</comment>
<proteinExistence type="inferred from homology"/>
<dbReference type="EMBL" id="FRAQ01000003">
    <property type="protein sequence ID" value="SHK72569.1"/>
    <property type="molecule type" value="Genomic_DNA"/>
</dbReference>
<dbReference type="Gene3D" id="3.40.605.10">
    <property type="entry name" value="Aldehyde Dehydrogenase, Chain A, domain 1"/>
    <property type="match status" value="1"/>
</dbReference>
<organism evidence="9 10">
    <name type="scientific">Marinobacter antarcticus</name>
    <dbReference type="NCBI Taxonomy" id="564117"/>
    <lineage>
        <taxon>Bacteria</taxon>
        <taxon>Pseudomonadati</taxon>
        <taxon>Pseudomonadota</taxon>
        <taxon>Gammaproteobacteria</taxon>
        <taxon>Pseudomonadales</taxon>
        <taxon>Marinobacteraceae</taxon>
        <taxon>Marinobacter</taxon>
    </lineage>
</organism>
<dbReference type="Proteomes" id="UP000184497">
    <property type="component" value="Unassembled WGS sequence"/>
</dbReference>
<dbReference type="FunFam" id="3.40.309.10:FF:000006">
    <property type="entry name" value="Gamma-glutamyl phosphate reductase"/>
    <property type="match status" value="1"/>
</dbReference>
<dbReference type="InterPro" id="IPR012134">
    <property type="entry name" value="Glu-5-SA_DH"/>
</dbReference>
<evidence type="ECO:0000256" key="6">
    <source>
        <dbReference type="ARBA" id="ARBA00049024"/>
    </source>
</evidence>
<dbReference type="GO" id="GO:0055129">
    <property type="term" value="P:L-proline biosynthetic process"/>
    <property type="evidence" value="ECO:0007669"/>
    <property type="project" value="UniProtKB-UniRule"/>
</dbReference>
<dbReference type="UniPathway" id="UPA00098">
    <property type="reaction ID" value="UER00360"/>
</dbReference>
<evidence type="ECO:0000256" key="1">
    <source>
        <dbReference type="ARBA" id="ARBA00004985"/>
    </source>
</evidence>
<comment type="subcellular location">
    <subcellularLocation>
        <location evidence="7">Cytoplasm</location>
    </subcellularLocation>
</comment>
<keyword evidence="4 7" id="KW-0521">NADP</keyword>
<dbReference type="SUPFAM" id="SSF53720">
    <property type="entry name" value="ALDH-like"/>
    <property type="match status" value="1"/>
</dbReference>
<evidence type="ECO:0000256" key="5">
    <source>
        <dbReference type="ARBA" id="ARBA00023002"/>
    </source>
</evidence>
<keyword evidence="7" id="KW-0963">Cytoplasm</keyword>
<comment type="catalytic activity">
    <reaction evidence="6 7">
        <text>L-glutamate 5-semialdehyde + phosphate + NADP(+) = L-glutamyl 5-phosphate + NADPH + H(+)</text>
        <dbReference type="Rhea" id="RHEA:19541"/>
        <dbReference type="ChEBI" id="CHEBI:15378"/>
        <dbReference type="ChEBI" id="CHEBI:43474"/>
        <dbReference type="ChEBI" id="CHEBI:57783"/>
        <dbReference type="ChEBI" id="CHEBI:58066"/>
        <dbReference type="ChEBI" id="CHEBI:58274"/>
        <dbReference type="ChEBI" id="CHEBI:58349"/>
        <dbReference type="EC" id="1.2.1.41"/>
    </reaction>
</comment>
<dbReference type="RefSeq" id="WP_072798820.1">
    <property type="nucleotide sequence ID" value="NZ_FRAQ01000003.1"/>
</dbReference>
<protein>
    <recommendedName>
        <fullName evidence="7">Gamma-glutamyl phosphate reductase</fullName>
        <shortName evidence="7">GPR</shortName>
        <ecNumber evidence="7">1.2.1.41</ecNumber>
    </recommendedName>
    <alternativeName>
        <fullName evidence="7">Glutamate-5-semialdehyde dehydrogenase</fullName>
    </alternativeName>
    <alternativeName>
        <fullName evidence="7">Glutamyl-gamma-semialdehyde dehydrogenase</fullName>
        <shortName evidence="7">GSA dehydrogenase</shortName>
    </alternativeName>
</protein>
<evidence type="ECO:0000256" key="2">
    <source>
        <dbReference type="ARBA" id="ARBA00022605"/>
    </source>
</evidence>
<dbReference type="OrthoDB" id="9809970at2"/>
<keyword evidence="10" id="KW-1185">Reference proteome</keyword>